<feature type="transmembrane region" description="Helical" evidence="1">
    <location>
        <begin position="81"/>
        <end position="98"/>
    </location>
</feature>
<reference evidence="2" key="1">
    <citation type="journal article" date="2022" name="New Phytol.">
        <title>Evolutionary transition to the ectomycorrhizal habit in the genomes of a hyperdiverse lineage of mushroom-forming fungi.</title>
        <authorList>
            <person name="Looney B."/>
            <person name="Miyauchi S."/>
            <person name="Morin E."/>
            <person name="Drula E."/>
            <person name="Courty P.E."/>
            <person name="Kohler A."/>
            <person name="Kuo A."/>
            <person name="LaButti K."/>
            <person name="Pangilinan J."/>
            <person name="Lipzen A."/>
            <person name="Riley R."/>
            <person name="Andreopoulos W."/>
            <person name="He G."/>
            <person name="Johnson J."/>
            <person name="Nolan M."/>
            <person name="Tritt A."/>
            <person name="Barry K.W."/>
            <person name="Grigoriev I.V."/>
            <person name="Nagy L.G."/>
            <person name="Hibbett D."/>
            <person name="Henrissat B."/>
            <person name="Matheny P.B."/>
            <person name="Labbe J."/>
            <person name="Martin F.M."/>
        </authorList>
    </citation>
    <scope>NUCLEOTIDE SEQUENCE</scope>
    <source>
        <strain evidence="2">BPL690</strain>
    </source>
</reference>
<feature type="transmembrane region" description="Helical" evidence="1">
    <location>
        <begin position="39"/>
        <end position="60"/>
    </location>
</feature>
<name>A0AAD4M5Z4_9AGAM</name>
<comment type="caution">
    <text evidence="2">The sequence shown here is derived from an EMBL/GenBank/DDBJ whole genome shotgun (WGS) entry which is preliminary data.</text>
</comment>
<protein>
    <submittedName>
        <fullName evidence="2">Uncharacterized protein</fullName>
    </submittedName>
</protein>
<dbReference type="AlphaFoldDB" id="A0AAD4M5Z4"/>
<dbReference type="EMBL" id="WTXG01000010">
    <property type="protein sequence ID" value="KAI0302811.1"/>
    <property type="molecule type" value="Genomic_DNA"/>
</dbReference>
<evidence type="ECO:0000313" key="3">
    <source>
        <dbReference type="Proteomes" id="UP001203297"/>
    </source>
</evidence>
<keyword evidence="1" id="KW-0472">Membrane</keyword>
<proteinExistence type="predicted"/>
<evidence type="ECO:0000313" key="2">
    <source>
        <dbReference type="EMBL" id="KAI0302811.1"/>
    </source>
</evidence>
<sequence length="113" mass="12507">MGDSGPCNTSALVPKTRLAYEIAIQGIATTNPHGPSHRALLDLFTAVWRWTLFFIFIFILPASEGSKAVPGSIPPHERQNLCSNGFVTCVALFLPFWYSRKAQVVDPRTLSFQ</sequence>
<keyword evidence="1" id="KW-0812">Transmembrane</keyword>
<keyword evidence="3" id="KW-1185">Reference proteome</keyword>
<keyword evidence="1" id="KW-1133">Transmembrane helix</keyword>
<organism evidence="2 3">
    <name type="scientific">Multifurca ochricompacta</name>
    <dbReference type="NCBI Taxonomy" id="376703"/>
    <lineage>
        <taxon>Eukaryota</taxon>
        <taxon>Fungi</taxon>
        <taxon>Dikarya</taxon>
        <taxon>Basidiomycota</taxon>
        <taxon>Agaricomycotina</taxon>
        <taxon>Agaricomycetes</taxon>
        <taxon>Russulales</taxon>
        <taxon>Russulaceae</taxon>
        <taxon>Multifurca</taxon>
    </lineage>
</organism>
<dbReference type="Proteomes" id="UP001203297">
    <property type="component" value="Unassembled WGS sequence"/>
</dbReference>
<evidence type="ECO:0000256" key="1">
    <source>
        <dbReference type="SAM" id="Phobius"/>
    </source>
</evidence>
<gene>
    <name evidence="2" type="ORF">B0F90DRAFT_169475</name>
</gene>
<accession>A0AAD4M5Z4</accession>